<evidence type="ECO:0000313" key="4">
    <source>
        <dbReference type="Proteomes" id="UP000182444"/>
    </source>
</evidence>
<evidence type="ECO:0000313" key="5">
    <source>
        <dbReference type="Proteomes" id="UP000256601"/>
    </source>
</evidence>
<dbReference type="AlphaFoldDB" id="A0A1D8NAY9"/>
<dbReference type="EMBL" id="CP017555">
    <property type="protein sequence ID" value="AOW02801.1"/>
    <property type="molecule type" value="Genomic_DNA"/>
</dbReference>
<reference evidence="2 4" key="1">
    <citation type="journal article" date="2016" name="PLoS ONE">
        <title>Sequence Assembly of Yarrowia lipolytica Strain W29/CLIB89 Shows Transposable Element Diversity.</title>
        <authorList>
            <person name="Magnan C."/>
            <person name="Yu J."/>
            <person name="Chang I."/>
            <person name="Jahn E."/>
            <person name="Kanomata Y."/>
            <person name="Wu J."/>
            <person name="Zeller M."/>
            <person name="Oakes M."/>
            <person name="Baldi P."/>
            <person name="Sandmeyer S."/>
        </authorList>
    </citation>
    <scope>NUCLEOTIDE SEQUENCE [LARGE SCALE GENOMIC DNA]</scope>
    <source>
        <strain evidence="2">CLIB89</strain>
        <strain evidence="4">CLIB89(W29)</strain>
    </source>
</reference>
<dbReference type="VEuPathDB" id="FungiDB:YALI0_C13332g"/>
<dbReference type="EMBL" id="KZ858983">
    <property type="protein sequence ID" value="RDW26235.1"/>
    <property type="molecule type" value="Genomic_DNA"/>
</dbReference>
<dbReference type="Proteomes" id="UP000182444">
    <property type="component" value="Chromosome 1C"/>
</dbReference>
<accession>A0A1D8NAY9</accession>
<protein>
    <submittedName>
        <fullName evidence="2">Uncharacterized protein</fullName>
    </submittedName>
</protein>
<evidence type="ECO:0000313" key="2">
    <source>
        <dbReference type="EMBL" id="AOW02801.1"/>
    </source>
</evidence>
<proteinExistence type="predicted"/>
<name>A0A1D8NAY9_YARLL</name>
<organism evidence="2 4">
    <name type="scientific">Yarrowia lipolytica</name>
    <name type="common">Candida lipolytica</name>
    <dbReference type="NCBI Taxonomy" id="4952"/>
    <lineage>
        <taxon>Eukaryota</taxon>
        <taxon>Fungi</taxon>
        <taxon>Dikarya</taxon>
        <taxon>Ascomycota</taxon>
        <taxon>Saccharomycotina</taxon>
        <taxon>Dipodascomycetes</taxon>
        <taxon>Dipodascales</taxon>
        <taxon>Dipodascales incertae sedis</taxon>
        <taxon>Yarrowia</taxon>
    </lineage>
</organism>
<gene>
    <name evidence="3" type="ORF">B0I71DRAFT_146554</name>
    <name evidence="2" type="ORF">YALI1_C18584g</name>
</gene>
<feature type="region of interest" description="Disordered" evidence="1">
    <location>
        <begin position="37"/>
        <end position="57"/>
    </location>
</feature>
<reference evidence="3 5" key="2">
    <citation type="submission" date="2018-07" db="EMBL/GenBank/DDBJ databases">
        <title>Draft Genome Assemblies for Five Robust Yarrowia lipolytica Strains Exhibiting High Lipid Production and Pentose Sugar Utilization and Sugar Alcohol Secretion from Undetoxified Lignocellulosic Biomass Hydrolysates.</title>
        <authorList>
            <consortium name="DOE Joint Genome Institute"/>
            <person name="Walker C."/>
            <person name="Ryu S."/>
            <person name="Na H."/>
            <person name="Zane M."/>
            <person name="LaButti K."/>
            <person name="Lipzen A."/>
            <person name="Haridas S."/>
            <person name="Barry K."/>
            <person name="Grigoriev I.V."/>
            <person name="Quarterman J."/>
            <person name="Slininger P."/>
            <person name="Dien B."/>
            <person name="Trinh C.T."/>
        </authorList>
    </citation>
    <scope>NUCLEOTIDE SEQUENCE [LARGE SCALE GENOMIC DNA]</scope>
    <source>
        <strain evidence="3 5">YB392</strain>
    </source>
</reference>
<dbReference type="VEuPathDB" id="FungiDB:YALI1_C18584g"/>
<evidence type="ECO:0000313" key="3">
    <source>
        <dbReference type="EMBL" id="RDW26235.1"/>
    </source>
</evidence>
<evidence type="ECO:0000256" key="1">
    <source>
        <dbReference type="SAM" id="MobiDB-lite"/>
    </source>
</evidence>
<sequence>MIEEINLRTPTGSYTELNQLGTSPLVVLSKSRRPPLLPSRLQLSGKNVTSRPSSPHLWTHQMPFTTATCL</sequence>
<dbReference type="Proteomes" id="UP000256601">
    <property type="component" value="Unassembled WGS sequence"/>
</dbReference>